<dbReference type="PANTHER" id="PTHR43649:SF27">
    <property type="entry name" value="EXTRACELLULAR SOLUTE-BINDING PROTEIN FAMILY 1"/>
    <property type="match status" value="1"/>
</dbReference>
<dbReference type="OrthoDB" id="383574at2"/>
<keyword evidence="3" id="KW-1185">Reference proteome</keyword>
<sequence>MKKSGRIARRLAVAGAAAACAAALVWRFASTEPAAYPVVAEERLYDLIGAPADDEGPAPYLQWIRGEAVRSMPMAEGAASAVLATDYSAASEEATLRIRYDEAKQANVLDWNNPEGWVEWKVEAPEDGWYDIVVDYAGLPGSYSNIVRGIQIDGEYPFREARRIGFERMWRDGKFPYDRNAIDNEIRPVQTEVSKWTSKRLADHSLSPEPLRFALAEGEHTIRLVGVKEPLSIHRIALASPEPIPTYSEYAARLPKSETSSAWHSRVEAERFAYKTSTRTRPISISEPHVSPDPEGRIVYNVLGGTNWQDPGDSVAWEVDVPETGAYAIDIKSFRGYNGSASVYRTIKIDGGVPFRELLRYEFEANSAMDIAPLADEQGNPYLFYLTEGKHLLEMTVDNSTIRPVIFALNRLSGDISEIERKVRAVSGNYGYGGVVNVDPSRVWEMDKYDPEMESKLIAIRDEIALVSAYLKGLYQGETDSTTALDDAVSRLNGLLRDVDNLPNDVAAFAEIKSNLNTWTKTIENQPMHLDFIVVRAPGADPEYRLPDTWDKVRYAGVNFARSFFQPYDAGVAEEEGALTVWVQRGRDYVDLLESMIAQEFTPRTGIPVNVNLVANQNVLLMSAAAGQQPDVALGFGMEVPADFAMRGAALDLTDFENFEDVFRRFNPGVMRSYTVDGKVYALPETVTYNMLFVRTDILEELGLAPPNTWEDVLAMLPTLQENAMTFMFPKLSTLDQGAMTFMSRKPDFITPYYQHGADFYAADGLRPTLNSEEGYAAFKQWTDWFAKYDLPRDVPEFFNHFRFGSIPVGVGDISMYIQLTVAAPELAGQWKMLPIPGIESPDGTIARWTSQGLASAMILSAGERKEEAWKFLEWWTSDDVQSRYANDIESLAGVEYRWHSANLNAMRSVPWTEEELLAITEQWRWAKNMPFVPGYYMLPREMDFAWNRTLLEGDPPREALEEAQMSLMREMRRKQVEFGIEPGDGWKIETYDEPYGKE</sequence>
<dbReference type="Proteomes" id="UP000309676">
    <property type="component" value="Unassembled WGS sequence"/>
</dbReference>
<reference evidence="2 3" key="1">
    <citation type="submission" date="2019-05" db="EMBL/GenBank/DDBJ databases">
        <authorList>
            <person name="Narsing Rao M.P."/>
            <person name="Li W.J."/>
        </authorList>
    </citation>
    <scope>NUCLEOTIDE SEQUENCE [LARGE SCALE GENOMIC DNA]</scope>
    <source>
        <strain evidence="2 3">SYSU_K30003</strain>
    </source>
</reference>
<evidence type="ECO:0000256" key="1">
    <source>
        <dbReference type="SAM" id="SignalP"/>
    </source>
</evidence>
<dbReference type="EMBL" id="VCIW01000009">
    <property type="protein sequence ID" value="TLS51482.1"/>
    <property type="molecule type" value="Genomic_DNA"/>
</dbReference>
<dbReference type="InterPro" id="IPR006059">
    <property type="entry name" value="SBP"/>
</dbReference>
<gene>
    <name evidence="2" type="ORF">FE782_15340</name>
</gene>
<dbReference type="Gene3D" id="2.60.120.260">
    <property type="entry name" value="Galactose-binding domain-like"/>
    <property type="match status" value="2"/>
</dbReference>
<dbReference type="Pfam" id="PF13416">
    <property type="entry name" value="SBP_bac_8"/>
    <property type="match status" value="1"/>
</dbReference>
<protein>
    <submittedName>
        <fullName evidence="2">Extracellular solute-binding protein</fullName>
    </submittedName>
</protein>
<feature type="chain" id="PRO_5039093310" evidence="1">
    <location>
        <begin position="22"/>
        <end position="999"/>
    </location>
</feature>
<dbReference type="SUPFAM" id="SSF53850">
    <property type="entry name" value="Periplasmic binding protein-like II"/>
    <property type="match status" value="1"/>
</dbReference>
<evidence type="ECO:0000313" key="3">
    <source>
        <dbReference type="Proteomes" id="UP000309676"/>
    </source>
</evidence>
<proteinExistence type="predicted"/>
<dbReference type="Gene3D" id="3.40.190.10">
    <property type="entry name" value="Periplasmic binding protein-like II"/>
    <property type="match status" value="1"/>
</dbReference>
<dbReference type="AlphaFoldDB" id="A0A5R9G544"/>
<evidence type="ECO:0000313" key="2">
    <source>
        <dbReference type="EMBL" id="TLS51482.1"/>
    </source>
</evidence>
<dbReference type="PANTHER" id="PTHR43649">
    <property type="entry name" value="ARABINOSE-BINDING PROTEIN-RELATED"/>
    <property type="match status" value="1"/>
</dbReference>
<accession>A0A5R9G544</accession>
<comment type="caution">
    <text evidence="2">The sequence shown here is derived from an EMBL/GenBank/DDBJ whole genome shotgun (WGS) entry which is preliminary data.</text>
</comment>
<keyword evidence="1" id="KW-0732">Signal</keyword>
<dbReference type="InterPro" id="IPR050490">
    <property type="entry name" value="Bact_solute-bd_prot1"/>
</dbReference>
<dbReference type="RefSeq" id="WP_138195094.1">
    <property type="nucleotide sequence ID" value="NZ_VCIW01000009.1"/>
</dbReference>
<feature type="signal peptide" evidence="1">
    <location>
        <begin position="1"/>
        <end position="21"/>
    </location>
</feature>
<organism evidence="2 3">
    <name type="scientific">Paenibacillus antri</name>
    <dbReference type="NCBI Taxonomy" id="2582848"/>
    <lineage>
        <taxon>Bacteria</taxon>
        <taxon>Bacillati</taxon>
        <taxon>Bacillota</taxon>
        <taxon>Bacilli</taxon>
        <taxon>Bacillales</taxon>
        <taxon>Paenibacillaceae</taxon>
        <taxon>Paenibacillus</taxon>
    </lineage>
</organism>
<name>A0A5R9G544_9BACL</name>